<dbReference type="PANTHER" id="PTHR19328:SF13">
    <property type="entry name" value="HIPL1 PROTEIN"/>
    <property type="match status" value="1"/>
</dbReference>
<dbReference type="Proteomes" id="UP000680866">
    <property type="component" value="Chromosome"/>
</dbReference>
<dbReference type="InterPro" id="IPR012938">
    <property type="entry name" value="Glc/Sorbosone_DH"/>
</dbReference>
<keyword evidence="4" id="KW-1185">Reference proteome</keyword>
<reference evidence="3" key="1">
    <citation type="submission" date="2020-08" db="EMBL/GenBank/DDBJ databases">
        <title>Whole genome shotgun sequence of Polymorphospora rubra NBRC 101157.</title>
        <authorList>
            <person name="Komaki H."/>
            <person name="Tamura T."/>
        </authorList>
    </citation>
    <scope>NUCLEOTIDE SEQUENCE</scope>
    <source>
        <strain evidence="3">NBRC 101157</strain>
    </source>
</reference>
<feature type="domain" description="Glucose/Sorbosone dehydrogenase" evidence="2">
    <location>
        <begin position="58"/>
        <end position="356"/>
    </location>
</feature>
<evidence type="ECO:0000313" key="4">
    <source>
        <dbReference type="Proteomes" id="UP000680866"/>
    </source>
</evidence>
<feature type="chain" id="PRO_5039378025" description="Glucose/Sorbosone dehydrogenase domain-containing protein" evidence="1">
    <location>
        <begin position="29"/>
        <end position="366"/>
    </location>
</feature>
<sequence length="366" mass="37988">MRIVRTTSYAAALLAAVMVLTSAAPTSAAPAHDPGNGPGGGASILAVPQTPTTLTSGLTIPWDVCWLPGGAAALVTERNSGRVYRLTPAGVRTLLGTVPGVLAGGEGGLLGCAVSPTWNGGTDRDVFFMHTSSSDNRVVRMAYTGGSSLTAGSTPILTGIVRASTHNGGRLKFGPDGNLYVTTGDAQQTNLAQNPSSLNGKILRITRTGAAAPGNPTAGSRVYSLGHRNPQGISWDSAGRLWAAEFGQNTWDEINLILPGRNYGWPVCEGTCGNPAYESPKWQRSTAECSCSGLAIVDGAIYLGALRGQRLWRLELSGTSVVASAAYWQGTYGRIRAVEKVPGTNAIWFTTSNGNGTDTVRRAAIA</sequence>
<dbReference type="AlphaFoldDB" id="A0A810N6B0"/>
<protein>
    <recommendedName>
        <fullName evidence="2">Glucose/Sorbosone dehydrogenase domain-containing protein</fullName>
    </recommendedName>
</protein>
<dbReference type="KEGG" id="pry:Prubr_59670"/>
<evidence type="ECO:0000259" key="2">
    <source>
        <dbReference type="Pfam" id="PF07995"/>
    </source>
</evidence>
<feature type="signal peptide" evidence="1">
    <location>
        <begin position="1"/>
        <end position="28"/>
    </location>
</feature>
<evidence type="ECO:0000313" key="3">
    <source>
        <dbReference type="EMBL" id="BCJ68946.1"/>
    </source>
</evidence>
<organism evidence="3 4">
    <name type="scientific">Polymorphospora rubra</name>
    <dbReference type="NCBI Taxonomy" id="338584"/>
    <lineage>
        <taxon>Bacteria</taxon>
        <taxon>Bacillati</taxon>
        <taxon>Actinomycetota</taxon>
        <taxon>Actinomycetes</taxon>
        <taxon>Micromonosporales</taxon>
        <taxon>Micromonosporaceae</taxon>
        <taxon>Polymorphospora</taxon>
    </lineage>
</organism>
<proteinExistence type="predicted"/>
<dbReference type="Pfam" id="PF07995">
    <property type="entry name" value="GSDH"/>
    <property type="match status" value="1"/>
</dbReference>
<dbReference type="Gene3D" id="2.120.10.30">
    <property type="entry name" value="TolB, C-terminal domain"/>
    <property type="match status" value="1"/>
</dbReference>
<accession>A0A810N6B0</accession>
<dbReference type="InterPro" id="IPR011042">
    <property type="entry name" value="6-blade_b-propeller_TolB-like"/>
</dbReference>
<keyword evidence="1" id="KW-0732">Signal</keyword>
<dbReference type="SUPFAM" id="SSF50952">
    <property type="entry name" value="Soluble quinoprotein glucose dehydrogenase"/>
    <property type="match status" value="1"/>
</dbReference>
<evidence type="ECO:0000256" key="1">
    <source>
        <dbReference type="SAM" id="SignalP"/>
    </source>
</evidence>
<name>A0A810N6B0_9ACTN</name>
<dbReference type="EMBL" id="AP023359">
    <property type="protein sequence ID" value="BCJ68946.1"/>
    <property type="molecule type" value="Genomic_DNA"/>
</dbReference>
<dbReference type="RefSeq" id="WP_246567796.1">
    <property type="nucleotide sequence ID" value="NZ_AP023359.1"/>
</dbReference>
<dbReference type="PANTHER" id="PTHR19328">
    <property type="entry name" value="HEDGEHOG-INTERACTING PROTEIN"/>
    <property type="match status" value="1"/>
</dbReference>
<dbReference type="InterPro" id="IPR011041">
    <property type="entry name" value="Quinoprot_gluc/sorb_DH_b-prop"/>
</dbReference>
<gene>
    <name evidence="3" type="ORF">Prubr_59670</name>
</gene>